<dbReference type="FunFam" id="3.40.50.1980:FF:000001">
    <property type="entry name" value="Histidinol dehydrogenase"/>
    <property type="match status" value="1"/>
</dbReference>
<dbReference type="NCBIfam" id="TIGR00069">
    <property type="entry name" value="hisD"/>
    <property type="match status" value="1"/>
</dbReference>
<feature type="binding site" evidence="9">
    <location>
        <position position="323"/>
    </location>
    <ligand>
        <name>substrate</name>
    </ligand>
</feature>
<feature type="binding site" evidence="9">
    <location>
        <position position="356"/>
    </location>
    <ligand>
        <name>substrate</name>
    </ligand>
</feature>
<dbReference type="EMBL" id="FNAH01000003">
    <property type="protein sequence ID" value="SDE00575.1"/>
    <property type="molecule type" value="Genomic_DNA"/>
</dbReference>
<dbReference type="PANTHER" id="PTHR21256:SF14">
    <property type="entry name" value="HISTIDINOL DEHYDROGENASE"/>
    <property type="match status" value="1"/>
</dbReference>
<feature type="binding site" evidence="9">
    <location>
        <position position="257"/>
    </location>
    <ligand>
        <name>substrate</name>
    </ligand>
</feature>
<evidence type="ECO:0000256" key="1">
    <source>
        <dbReference type="ARBA" id="ARBA00010178"/>
    </source>
</evidence>
<feature type="binding site" evidence="9">
    <location>
        <position position="254"/>
    </location>
    <ligand>
        <name>substrate</name>
    </ligand>
</feature>
<feature type="binding site" evidence="10">
    <location>
        <position position="415"/>
    </location>
    <ligand>
        <name>Zn(2+)</name>
        <dbReference type="ChEBI" id="CHEBI:29105"/>
    </ligand>
</feature>
<dbReference type="RefSeq" id="WP_090522383.1">
    <property type="nucleotide sequence ID" value="NZ_FNAH01000003.1"/>
</dbReference>
<organism evidence="12 13">
    <name type="scientific">Paracoccus isoporae</name>
    <dbReference type="NCBI Taxonomy" id="591205"/>
    <lineage>
        <taxon>Bacteria</taxon>
        <taxon>Pseudomonadati</taxon>
        <taxon>Pseudomonadota</taxon>
        <taxon>Alphaproteobacteria</taxon>
        <taxon>Rhodobacterales</taxon>
        <taxon>Paracoccaceae</taxon>
        <taxon>Paracoccus</taxon>
    </lineage>
</organism>
<keyword evidence="13" id="KW-1185">Reference proteome</keyword>
<evidence type="ECO:0000256" key="6">
    <source>
        <dbReference type="PIRNR" id="PIRNR000099"/>
    </source>
</evidence>
<dbReference type="PIRSF" id="PIRSF000099">
    <property type="entry name" value="Histidinol_dh"/>
    <property type="match status" value="1"/>
</dbReference>
<proteinExistence type="inferred from homology"/>
<feature type="binding site" evidence="9">
    <location>
        <position position="415"/>
    </location>
    <ligand>
        <name>substrate</name>
    </ligand>
</feature>
<evidence type="ECO:0000256" key="4">
    <source>
        <dbReference type="ARBA" id="ARBA00023002"/>
    </source>
</evidence>
<dbReference type="GO" id="GO:0046872">
    <property type="term" value="F:metal ion binding"/>
    <property type="evidence" value="ECO:0007669"/>
    <property type="project" value="UniProtKB-KW"/>
</dbReference>
<keyword evidence="3 10" id="KW-0862">Zinc</keyword>
<dbReference type="GO" id="GO:0000105">
    <property type="term" value="P:L-histidine biosynthetic process"/>
    <property type="evidence" value="ECO:0007669"/>
    <property type="project" value="InterPro"/>
</dbReference>
<dbReference type="Proteomes" id="UP000199344">
    <property type="component" value="Unassembled WGS sequence"/>
</dbReference>
<name>A0A1G6ZFE3_9RHOB</name>
<dbReference type="InterPro" id="IPR012131">
    <property type="entry name" value="Hstdl_DH"/>
</dbReference>
<feature type="binding site" evidence="8">
    <location>
        <position position="128"/>
    </location>
    <ligand>
        <name>NAD(+)</name>
        <dbReference type="ChEBI" id="CHEBI:57540"/>
    </ligand>
</feature>
<feature type="binding site" evidence="9">
    <location>
        <position position="410"/>
    </location>
    <ligand>
        <name>substrate</name>
    </ligand>
</feature>
<feature type="active site" description="Proton acceptor" evidence="7">
    <location>
        <position position="322"/>
    </location>
</feature>
<dbReference type="PRINTS" id="PR00083">
    <property type="entry name" value="HOLDHDRGNASE"/>
</dbReference>
<feature type="binding site" evidence="8">
    <location>
        <position position="209"/>
    </location>
    <ligand>
        <name>NAD(+)</name>
        <dbReference type="ChEBI" id="CHEBI:57540"/>
    </ligand>
</feature>
<dbReference type="Gene3D" id="1.20.5.1300">
    <property type="match status" value="1"/>
</dbReference>
<evidence type="ECO:0000256" key="7">
    <source>
        <dbReference type="PIRSR" id="PIRSR000099-1"/>
    </source>
</evidence>
<dbReference type="InterPro" id="IPR022695">
    <property type="entry name" value="Histidinol_DH_monofunct"/>
</dbReference>
<keyword evidence="2 10" id="KW-0479">Metal-binding</keyword>
<feature type="active site" description="Proton acceptor" evidence="7">
    <location>
        <position position="323"/>
    </location>
</feature>
<dbReference type="CDD" id="cd06572">
    <property type="entry name" value="Histidinol_dh"/>
    <property type="match status" value="1"/>
</dbReference>
<comment type="similarity">
    <text evidence="1 6 11">Belongs to the histidinol dehydrogenase family.</text>
</comment>
<evidence type="ECO:0000256" key="10">
    <source>
        <dbReference type="PIRSR" id="PIRSR000099-4"/>
    </source>
</evidence>
<dbReference type="GO" id="GO:0051287">
    <property type="term" value="F:NAD binding"/>
    <property type="evidence" value="ECO:0007669"/>
    <property type="project" value="InterPro"/>
</dbReference>
<feature type="binding site" evidence="10">
    <location>
        <position position="257"/>
    </location>
    <ligand>
        <name>Zn(2+)</name>
        <dbReference type="ChEBI" id="CHEBI:29105"/>
    </ligand>
</feature>
<dbReference type="Pfam" id="PF00815">
    <property type="entry name" value="Histidinol_dh"/>
    <property type="match status" value="1"/>
</dbReference>
<dbReference type="STRING" id="591205.SAMN05421538_103226"/>
<dbReference type="InterPro" id="IPR016161">
    <property type="entry name" value="Ald_DH/histidinol_DH"/>
</dbReference>
<dbReference type="FunFam" id="3.40.50.1980:FF:000026">
    <property type="entry name" value="Histidinol dehydrogenase"/>
    <property type="match status" value="1"/>
</dbReference>
<dbReference type="AlphaFoldDB" id="A0A1G6ZFE3"/>
<dbReference type="GO" id="GO:0005829">
    <property type="term" value="C:cytosol"/>
    <property type="evidence" value="ECO:0007669"/>
    <property type="project" value="TreeGrafter"/>
</dbReference>
<sequence length="431" mass="45505">MGDVTGFKGVRHLKAPSRDAASDNAPVAETVAEVLARVRREGDAAVRDYSNRFDKADLAAFEVSAADRAAAVDGLDPQTRADTEFAIANVRRFAEAQFATIGGLEDVQPRPGVHLGHRVIPLERVGCYVPGGRYPLLSAPIMTIVPAKVAGVEEVIACLPPNAHEAMIAGCHLSGADRIFRIGGAQAIAAMAFGTETVPRVDKIVGPGNAFVNEAKRQVFGPVGIDQLAGPSEIYILADESGDAEMIATDLLAQAEHDVRTRVGLITTDVELAQAVLDEVARQLASLSTAETAGAAWRDYGEIAICADEAAMIAYSDVIAAEHLQIHTLDPHATAAKLRSYGSLFIGPLASVVYSDKCAGTNHTLPTMAAGRYTGGLWVGAYVKVVTHQWLTPEGVAQVAPPAVRQSASEGLEGHRRAAQLRLDRLQNAGD</sequence>
<dbReference type="SUPFAM" id="SSF53720">
    <property type="entry name" value="ALDH-like"/>
    <property type="match status" value="1"/>
</dbReference>
<evidence type="ECO:0000256" key="5">
    <source>
        <dbReference type="ARBA" id="ARBA00072814"/>
    </source>
</evidence>
<gene>
    <name evidence="12" type="ORF">SAMN05421538_103226</name>
</gene>
<evidence type="ECO:0000256" key="2">
    <source>
        <dbReference type="ARBA" id="ARBA00022723"/>
    </source>
</evidence>
<evidence type="ECO:0000256" key="9">
    <source>
        <dbReference type="PIRSR" id="PIRSR000099-3"/>
    </source>
</evidence>
<dbReference type="OrthoDB" id="9805269at2"/>
<protein>
    <recommendedName>
        <fullName evidence="5">Histidinol dehydrogenase homolog</fullName>
    </recommendedName>
</protein>
<feature type="binding site" evidence="9">
    <location>
        <position position="232"/>
    </location>
    <ligand>
        <name>substrate</name>
    </ligand>
</feature>
<dbReference type="Gene3D" id="3.40.50.1980">
    <property type="entry name" value="Nitrogenase molybdenum iron protein domain"/>
    <property type="match status" value="2"/>
</dbReference>
<keyword evidence="8" id="KW-0520">NAD</keyword>
<feature type="binding site" evidence="10">
    <location>
        <position position="356"/>
    </location>
    <ligand>
        <name>Zn(2+)</name>
        <dbReference type="ChEBI" id="CHEBI:29105"/>
    </ligand>
</feature>
<feature type="binding site" evidence="10">
    <location>
        <position position="254"/>
    </location>
    <ligand>
        <name>Zn(2+)</name>
        <dbReference type="ChEBI" id="CHEBI:29105"/>
    </ligand>
</feature>
<feature type="binding site" evidence="8">
    <location>
        <position position="186"/>
    </location>
    <ligand>
        <name>NAD(+)</name>
        <dbReference type="ChEBI" id="CHEBI:57540"/>
    </ligand>
</feature>
<evidence type="ECO:0000256" key="11">
    <source>
        <dbReference type="RuleBase" id="RU004175"/>
    </source>
</evidence>
<dbReference type="GO" id="GO:0004399">
    <property type="term" value="F:histidinol dehydrogenase activity"/>
    <property type="evidence" value="ECO:0007669"/>
    <property type="project" value="InterPro"/>
</dbReference>
<dbReference type="PANTHER" id="PTHR21256">
    <property type="entry name" value="HISTIDINOL DEHYDROGENASE HDH"/>
    <property type="match status" value="1"/>
</dbReference>
<evidence type="ECO:0000313" key="12">
    <source>
        <dbReference type="EMBL" id="SDE00575.1"/>
    </source>
</evidence>
<reference evidence="12 13" key="1">
    <citation type="submission" date="2016-10" db="EMBL/GenBank/DDBJ databases">
        <authorList>
            <person name="de Groot N.N."/>
        </authorList>
    </citation>
    <scope>NUCLEOTIDE SEQUENCE [LARGE SCALE GENOMIC DNA]</scope>
    <source>
        <strain evidence="12 13">DSM 22220</strain>
    </source>
</reference>
<accession>A0A1G6ZFE3</accession>
<evidence type="ECO:0000313" key="13">
    <source>
        <dbReference type="Proteomes" id="UP000199344"/>
    </source>
</evidence>
<evidence type="ECO:0000256" key="3">
    <source>
        <dbReference type="ARBA" id="ARBA00022833"/>
    </source>
</evidence>
<keyword evidence="4 6" id="KW-0560">Oxidoreductase</keyword>
<evidence type="ECO:0000256" key="8">
    <source>
        <dbReference type="PIRSR" id="PIRSR000099-2"/>
    </source>
</evidence>
<comment type="cofactor">
    <cofactor evidence="10">
        <name>Zn(2+)</name>
        <dbReference type="ChEBI" id="CHEBI:29105"/>
    </cofactor>
    <text evidence="10">Binds 1 zinc ion per subunit.</text>
</comment>